<accession>A0A2S8J8Q6</accession>
<evidence type="ECO:0000313" key="1">
    <source>
        <dbReference type="EMBL" id="PQP23426.1"/>
    </source>
</evidence>
<comment type="caution">
    <text evidence="1">The sequence shown here is derived from an EMBL/GenBank/DDBJ whole genome shotgun (WGS) entry which is preliminary data.</text>
</comment>
<organism evidence="1 2">
    <name type="scientific">Rhodococcus opacus</name>
    <name type="common">Nocardia opaca</name>
    <dbReference type="NCBI Taxonomy" id="37919"/>
    <lineage>
        <taxon>Bacteria</taxon>
        <taxon>Bacillati</taxon>
        <taxon>Actinomycetota</taxon>
        <taxon>Actinomycetes</taxon>
        <taxon>Mycobacteriales</taxon>
        <taxon>Nocardiaceae</taxon>
        <taxon>Rhodococcus</taxon>
    </lineage>
</organism>
<sequence length="99" mass="10508">MGARGDSAVMLVERGTPQDIPIDVPGAFAGRGGARNGVIDPLLDDFGLVGDVPCSAPVDRCFEEKMRAQFWGGQDGCDRGNLLATTDRSWSTCQALHTI</sequence>
<dbReference type="AlphaFoldDB" id="A0A2S8J8Q6"/>
<evidence type="ECO:0000313" key="2">
    <source>
        <dbReference type="Proteomes" id="UP000239290"/>
    </source>
</evidence>
<reference evidence="2" key="1">
    <citation type="submission" date="2018-02" db="EMBL/GenBank/DDBJ databases">
        <title>Draft genome sequencing of Rhodococcus opacus KU647198.</title>
        <authorList>
            <person name="Zheng B.-X."/>
        </authorList>
    </citation>
    <scope>NUCLEOTIDE SEQUENCE [LARGE SCALE GENOMIC DNA]</scope>
    <source>
        <strain evidence="2">04-OD7</strain>
    </source>
</reference>
<proteinExistence type="predicted"/>
<dbReference type="Proteomes" id="UP000239290">
    <property type="component" value="Unassembled WGS sequence"/>
</dbReference>
<dbReference type="EMBL" id="PUIO01000021">
    <property type="protein sequence ID" value="PQP23426.1"/>
    <property type="molecule type" value="Genomic_DNA"/>
</dbReference>
<name>A0A2S8J8Q6_RHOOP</name>
<protein>
    <submittedName>
        <fullName evidence="1">Uncharacterized protein</fullName>
    </submittedName>
</protein>
<gene>
    <name evidence="1" type="ORF">C5613_18990</name>
</gene>